<dbReference type="InterPro" id="IPR040218">
    <property type="entry name" value="SLC7A6OS"/>
</dbReference>
<dbReference type="Pfam" id="PF08574">
    <property type="entry name" value="Iwr1"/>
    <property type="match status" value="1"/>
</dbReference>
<evidence type="ECO:0000256" key="5">
    <source>
        <dbReference type="ARBA" id="ARBA00017036"/>
    </source>
</evidence>
<feature type="region of interest" description="Disordered" evidence="10">
    <location>
        <begin position="245"/>
        <end position="265"/>
    </location>
</feature>
<feature type="region of interest" description="Disordered" evidence="10">
    <location>
        <begin position="189"/>
        <end position="227"/>
    </location>
</feature>
<comment type="subcellular location">
    <subcellularLocation>
        <location evidence="3">Cytoplasm</location>
    </subcellularLocation>
    <subcellularLocation>
        <location evidence="2">Nucleus</location>
    </subcellularLocation>
</comment>
<reference evidence="12 13" key="1">
    <citation type="submission" date="2023-09" db="EMBL/GenBank/DDBJ databases">
        <title>Nesidiocoris tenuis whole genome shotgun sequence.</title>
        <authorList>
            <person name="Shibata T."/>
            <person name="Shimoda M."/>
            <person name="Kobayashi T."/>
            <person name="Uehara T."/>
        </authorList>
    </citation>
    <scope>NUCLEOTIDE SEQUENCE [LARGE SCALE GENOMIC DNA]</scope>
    <source>
        <strain evidence="12 13">Japan</strain>
    </source>
</reference>
<dbReference type="PANTHER" id="PTHR31196">
    <property type="entry name" value="RNA POLYMERASE II NUCLEAR LOCALIZATION PROTEIN SLC7A6OS-RELATED"/>
    <property type="match status" value="1"/>
</dbReference>
<organism evidence="12 13">
    <name type="scientific">Nesidiocoris tenuis</name>
    <dbReference type="NCBI Taxonomy" id="355587"/>
    <lineage>
        <taxon>Eukaryota</taxon>
        <taxon>Metazoa</taxon>
        <taxon>Ecdysozoa</taxon>
        <taxon>Arthropoda</taxon>
        <taxon>Hexapoda</taxon>
        <taxon>Insecta</taxon>
        <taxon>Pterygota</taxon>
        <taxon>Neoptera</taxon>
        <taxon>Paraneoptera</taxon>
        <taxon>Hemiptera</taxon>
        <taxon>Heteroptera</taxon>
        <taxon>Panheteroptera</taxon>
        <taxon>Cimicomorpha</taxon>
        <taxon>Miridae</taxon>
        <taxon>Dicyphina</taxon>
        <taxon>Nesidiocoris</taxon>
    </lineage>
</organism>
<evidence type="ECO:0000313" key="12">
    <source>
        <dbReference type="EMBL" id="BES88549.1"/>
    </source>
</evidence>
<evidence type="ECO:0000256" key="6">
    <source>
        <dbReference type="ARBA" id="ARBA00022448"/>
    </source>
</evidence>
<evidence type="ECO:0000256" key="8">
    <source>
        <dbReference type="ARBA" id="ARBA00022927"/>
    </source>
</evidence>
<evidence type="ECO:0000259" key="11">
    <source>
        <dbReference type="Pfam" id="PF08574"/>
    </source>
</evidence>
<name>A0ABN7AB90_9HEMI</name>
<keyword evidence="13" id="KW-1185">Reference proteome</keyword>
<evidence type="ECO:0000256" key="1">
    <source>
        <dbReference type="ARBA" id="ARBA00003202"/>
    </source>
</evidence>
<comment type="function">
    <text evidence="1">Directs RNA polymerase II nuclear import.</text>
</comment>
<evidence type="ECO:0000256" key="7">
    <source>
        <dbReference type="ARBA" id="ARBA00022490"/>
    </source>
</evidence>
<comment type="similarity">
    <text evidence="4">Belongs to the IWR1/SLC7A6OS family.</text>
</comment>
<keyword evidence="7" id="KW-0963">Cytoplasm</keyword>
<dbReference type="PANTHER" id="PTHR31196:SF2">
    <property type="entry name" value="RNA POLYMERASE II NUCLEAR LOCALIZATION PROTEIN SLC7A6OS-RELATED"/>
    <property type="match status" value="1"/>
</dbReference>
<protein>
    <recommendedName>
        <fullName evidence="5">Probable RNA polymerase II nuclear localization protein SLC7A6OS</fullName>
    </recommendedName>
</protein>
<feature type="domain" description="Transcription factor Iwr1" evidence="11">
    <location>
        <begin position="150"/>
        <end position="217"/>
    </location>
</feature>
<dbReference type="EMBL" id="AP028909">
    <property type="protein sequence ID" value="BES88549.1"/>
    <property type="molecule type" value="Genomic_DNA"/>
</dbReference>
<proteinExistence type="inferred from homology"/>
<sequence length="284" mass="32176">MALVRVKRRAQDDPIDCLLIACKKYKAAESEETSVAKVFKFAATVVEQEDFKAHINRATSTQNASSKYRENRVTTLAEKLRKENKLLSHDSRLKVVNCFRALDSDSLVEEEEDTKQLLTVVDIESLPTAAPSHVAPKGSNSSEGAALTTEQYVYDLYYSQAGDLDDLQMENILSAHGVDEKLIFGDYINHDEDDSTHEDDDDSNDENNWRNDYPDEEEQSEDEDRSIGEEDMRLAMGVANMNINGEYESDLSTDDDDEGLVYGREEDREYYYDCAVSGSDSDYY</sequence>
<keyword evidence="6" id="KW-0813">Transport</keyword>
<evidence type="ECO:0000256" key="4">
    <source>
        <dbReference type="ARBA" id="ARBA00010218"/>
    </source>
</evidence>
<evidence type="ECO:0000256" key="10">
    <source>
        <dbReference type="SAM" id="MobiDB-lite"/>
    </source>
</evidence>
<keyword evidence="9" id="KW-0539">Nucleus</keyword>
<feature type="compositionally biased region" description="Acidic residues" evidence="10">
    <location>
        <begin position="191"/>
        <end position="205"/>
    </location>
</feature>
<evidence type="ECO:0000313" key="13">
    <source>
        <dbReference type="Proteomes" id="UP001307889"/>
    </source>
</evidence>
<evidence type="ECO:0000256" key="2">
    <source>
        <dbReference type="ARBA" id="ARBA00004123"/>
    </source>
</evidence>
<feature type="compositionally biased region" description="Acidic residues" evidence="10">
    <location>
        <begin position="247"/>
        <end position="259"/>
    </location>
</feature>
<gene>
    <name evidence="12" type="ORF">NTJ_01355</name>
</gene>
<accession>A0ABN7AB90</accession>
<evidence type="ECO:0000256" key="3">
    <source>
        <dbReference type="ARBA" id="ARBA00004496"/>
    </source>
</evidence>
<keyword evidence="8" id="KW-0653">Protein transport</keyword>
<feature type="compositionally biased region" description="Acidic residues" evidence="10">
    <location>
        <begin position="214"/>
        <end position="224"/>
    </location>
</feature>
<dbReference type="InterPro" id="IPR013883">
    <property type="entry name" value="TF_Iwr1_dom"/>
</dbReference>
<evidence type="ECO:0000256" key="9">
    <source>
        <dbReference type="ARBA" id="ARBA00023242"/>
    </source>
</evidence>
<dbReference type="Proteomes" id="UP001307889">
    <property type="component" value="Chromosome 1"/>
</dbReference>